<gene>
    <name evidence="1" type="ORF">IC609_12270</name>
</gene>
<sequence length="852" mass="90574">MSLGTLVVELTANVAKFQSDLGRAEQVAQNTAKRIDTQFGVVKNTLASFGVGLASFASFDALVGKIEGVISSAAGLQQLSERTGATVENLSALASVAKLSGTDTEMLAGGLQKLSKAMLDAQQGGSKTSLAFGALGISTKELASQRPDEVFVRIATEMARFQDGAGKTAVAQELLGRAGANLLPVMKDLVEVGKLSVKVTAEQAQMADEYEKNLVRLKASTDAIFKKIGLELVPVLNAFTKAILESQNANDGLRATVESLAKDGSIRDWAERSAMALAYFIDVLSVVPDVFNMVGKTIGAAAAQFMGLVLAVQGAGQALSGDFMGGLATAREGLAQIKVVGESWSKDMQDIWNRPLFSERLRKQLEEARKAGASGPRPSLPNLNLGGDNEMFKKQLDGQLKLLDRQIQEEQRLLQTREQFLSRAYGEDLMSIADYFAGRQVAAEENLKNTLAIYDQEVAALKAYQAKVSDAKARVEAQNRIDDIQERSRSMVSDTQAKSILLTLDQAKATKAYNDEVERLNIRLLEMQGNLAEAGKRQSALQNRQFRQRLTVEGNAGGLAMLDQVEKMQNARAAMSELNLKSSAIEEQLGATETRVAAQRQSGAITELESMAKLSVARTNAAIQLAGIADQMMAVAQASGDPRMVVNVEAFRAKIEQLAASADMVGSKFRLIFEDNLTNFFTDLVSGAKSFKDAFLDMAKGIEQAITRIVAQNLAQSLFGQAGAFGNAGSGLGGIFTSVIGGLMGEGASTPVAATASLGTGLTAPANFLSLPARAGGGDVYPNQAYLVGERGPEVFVPGGSGSIVPNNRLGSMGGSSIVINNHFASGTDLRTIDQAASQIGMRVQRALRRSY</sequence>
<dbReference type="RefSeq" id="WP_191819757.1">
    <property type="nucleotide sequence ID" value="NZ_JACYFT010000002.1"/>
</dbReference>
<dbReference type="AlphaFoldDB" id="A0A927IM25"/>
<organism evidence="1 2">
    <name type="scientific">Limnohabitans radicicola</name>
    <dbReference type="NCBI Taxonomy" id="2771427"/>
    <lineage>
        <taxon>Bacteria</taxon>
        <taxon>Pseudomonadati</taxon>
        <taxon>Pseudomonadota</taxon>
        <taxon>Betaproteobacteria</taxon>
        <taxon>Burkholderiales</taxon>
        <taxon>Comamonadaceae</taxon>
        <taxon>Limnohabitans</taxon>
    </lineage>
</organism>
<evidence type="ECO:0000313" key="2">
    <source>
        <dbReference type="Proteomes" id="UP000647424"/>
    </source>
</evidence>
<proteinExistence type="predicted"/>
<name>A0A927IM25_9BURK</name>
<keyword evidence="2" id="KW-1185">Reference proteome</keyword>
<dbReference type="EMBL" id="JACYFT010000002">
    <property type="protein sequence ID" value="MBD8051323.1"/>
    <property type="molecule type" value="Genomic_DNA"/>
</dbReference>
<comment type="caution">
    <text evidence="1">The sequence shown here is derived from an EMBL/GenBank/DDBJ whole genome shotgun (WGS) entry which is preliminary data.</text>
</comment>
<protein>
    <submittedName>
        <fullName evidence="1">Phage tail tape measure protein</fullName>
    </submittedName>
</protein>
<reference evidence="1" key="1">
    <citation type="submission" date="2020-09" db="EMBL/GenBank/DDBJ databases">
        <title>Genome seq and assembly of Limnohabitants sp.</title>
        <authorList>
            <person name="Chhetri G."/>
        </authorList>
    </citation>
    <scope>NUCLEOTIDE SEQUENCE</scope>
    <source>
        <strain evidence="1">JUR4</strain>
    </source>
</reference>
<dbReference type="Proteomes" id="UP000647424">
    <property type="component" value="Unassembled WGS sequence"/>
</dbReference>
<evidence type="ECO:0000313" key="1">
    <source>
        <dbReference type="EMBL" id="MBD8051323.1"/>
    </source>
</evidence>
<accession>A0A927IM25</accession>